<dbReference type="FunFam" id="1.25.40.420:FF:000001">
    <property type="entry name" value="Kelch-like family member 12"/>
    <property type="match status" value="1"/>
</dbReference>
<dbReference type="GeneTree" id="ENSGT00940000154664"/>
<feature type="domain" description="BTB" evidence="4">
    <location>
        <begin position="15"/>
        <end position="82"/>
    </location>
</feature>
<dbReference type="PROSITE" id="PS50097">
    <property type="entry name" value="BTB"/>
    <property type="match status" value="1"/>
</dbReference>
<dbReference type="Pfam" id="PF01344">
    <property type="entry name" value="Kelch_1"/>
    <property type="match status" value="2"/>
</dbReference>
<dbReference type="Proteomes" id="UP000261540">
    <property type="component" value="Unplaced"/>
</dbReference>
<evidence type="ECO:0000256" key="3">
    <source>
        <dbReference type="SAM" id="MobiDB-lite"/>
    </source>
</evidence>
<dbReference type="InterPro" id="IPR006652">
    <property type="entry name" value="Kelch_1"/>
</dbReference>
<dbReference type="PANTHER" id="PTHR45632:SF3">
    <property type="entry name" value="KELCH-LIKE PROTEIN 32"/>
    <property type="match status" value="1"/>
</dbReference>
<proteinExistence type="predicted"/>
<dbReference type="InterPro" id="IPR011705">
    <property type="entry name" value="BACK"/>
</dbReference>
<evidence type="ECO:0000256" key="2">
    <source>
        <dbReference type="ARBA" id="ARBA00022737"/>
    </source>
</evidence>
<dbReference type="Gene3D" id="3.30.710.10">
    <property type="entry name" value="Potassium Channel Kv1.1, Chain A"/>
    <property type="match status" value="1"/>
</dbReference>
<keyword evidence="1" id="KW-0880">Kelch repeat</keyword>
<accession>A0A3B3TDL9</accession>
<feature type="region of interest" description="Disordered" evidence="3">
    <location>
        <begin position="563"/>
        <end position="585"/>
    </location>
</feature>
<dbReference type="SMART" id="SM00225">
    <property type="entry name" value="BTB"/>
    <property type="match status" value="1"/>
</dbReference>
<dbReference type="InterPro" id="IPR015915">
    <property type="entry name" value="Kelch-typ_b-propeller"/>
</dbReference>
<organism evidence="5 6">
    <name type="scientific">Paramormyrops kingsleyae</name>
    <dbReference type="NCBI Taxonomy" id="1676925"/>
    <lineage>
        <taxon>Eukaryota</taxon>
        <taxon>Metazoa</taxon>
        <taxon>Chordata</taxon>
        <taxon>Craniata</taxon>
        <taxon>Vertebrata</taxon>
        <taxon>Euteleostomi</taxon>
        <taxon>Actinopterygii</taxon>
        <taxon>Neopterygii</taxon>
        <taxon>Teleostei</taxon>
        <taxon>Osteoglossocephala</taxon>
        <taxon>Osteoglossomorpha</taxon>
        <taxon>Osteoglossiformes</taxon>
        <taxon>Mormyridae</taxon>
        <taxon>Paramormyrops</taxon>
    </lineage>
</organism>
<dbReference type="InterPro" id="IPR000210">
    <property type="entry name" value="BTB/POZ_dom"/>
</dbReference>
<dbReference type="SMART" id="SM00612">
    <property type="entry name" value="Kelch"/>
    <property type="match status" value="6"/>
</dbReference>
<dbReference type="SUPFAM" id="SSF117281">
    <property type="entry name" value="Kelch motif"/>
    <property type="match status" value="1"/>
</dbReference>
<keyword evidence="6" id="KW-1185">Reference proteome</keyword>
<dbReference type="SUPFAM" id="SSF54695">
    <property type="entry name" value="POZ domain"/>
    <property type="match status" value="1"/>
</dbReference>
<dbReference type="InterPro" id="IPR011333">
    <property type="entry name" value="SKP1/BTB/POZ_sf"/>
</dbReference>
<keyword evidence="2" id="KW-0677">Repeat</keyword>
<dbReference type="InterPro" id="IPR017096">
    <property type="entry name" value="BTB-kelch_protein"/>
</dbReference>
<sequence length="585" mass="65278">MEESHTSLRLTGALCDVVLVADGVEFEAHKIILCGCSTYFRALFTSDWDVKGKGKYNIPGVSPEGMNLVIEYAYTHSVLITVDNVESLLAAGDQLNIPGIVQHCSDFLTVQLCVSNCVGIYSTADSYCLPELRQSAFHFLLENFTEVASTSEEFLKLTLHQLCEVIEKDELRVEQEEVVFDAVLRWIFHEPASRKAHISVLLPKVRMARMDGKYFIKYVMKHDLVKGNEECRPIFNDTLKVMCDLDINGPPQSDFEHPLVRPRLPADILLAIGGWNDRPSNVIEAYDSRADRWVNVTQQGDKPRAHHGMVYLKGFVYCIGGCDGGACLDSVHKFDPIARTWHTVAPMQSRRCYSAVTVLDGSIYVMGGRNADGRLNTVERYDPETDRWSFIQPMNAERSDASAATLHGKIYICGGFNGAECLATVECYDPITNRWSMIAPMRTPRHGVGVIAHHGRIYAVGGTDRFECLRSVEVYDPLSNHWHAVAPMFNRRCNFGIEVVDDQIFVVGGQDGFVTITTVECYDAGTGNWYRAQDIGISRATVRCCVVPRHSLGNLSPGILGTRKPLHHHKESAPGEDVYPTPTIK</sequence>
<dbReference type="Pfam" id="PF24681">
    <property type="entry name" value="Kelch_KLHDC2_KLHL20_DRC7"/>
    <property type="match status" value="1"/>
</dbReference>
<name>A0A3B3TDL9_9TELE</name>
<protein>
    <submittedName>
        <fullName evidence="5">Kelch like family member 10</fullName>
    </submittedName>
</protein>
<dbReference type="Pfam" id="PF00651">
    <property type="entry name" value="BTB"/>
    <property type="match status" value="1"/>
</dbReference>
<reference evidence="5" key="1">
    <citation type="submission" date="2025-08" db="UniProtKB">
        <authorList>
            <consortium name="Ensembl"/>
        </authorList>
    </citation>
    <scope>IDENTIFICATION</scope>
</reference>
<dbReference type="Ensembl" id="ENSPKIT00000022387.1">
    <property type="protein sequence ID" value="ENSPKIP00000041352.1"/>
    <property type="gene ID" value="ENSPKIG00000017915.1"/>
</dbReference>
<dbReference type="AlphaFoldDB" id="A0A3B3TDL9"/>
<evidence type="ECO:0000313" key="6">
    <source>
        <dbReference type="Proteomes" id="UP000261540"/>
    </source>
</evidence>
<dbReference type="PIRSF" id="PIRSF037037">
    <property type="entry name" value="Kelch-like_protein_gigaxonin"/>
    <property type="match status" value="1"/>
</dbReference>
<dbReference type="Pfam" id="PF07707">
    <property type="entry name" value="BACK"/>
    <property type="match status" value="1"/>
</dbReference>
<dbReference type="PANTHER" id="PTHR45632">
    <property type="entry name" value="LD33804P"/>
    <property type="match status" value="1"/>
</dbReference>
<dbReference type="Gene3D" id="1.25.40.420">
    <property type="match status" value="1"/>
</dbReference>
<evidence type="ECO:0000259" key="4">
    <source>
        <dbReference type="PROSITE" id="PS50097"/>
    </source>
</evidence>
<dbReference type="CDD" id="cd18450">
    <property type="entry name" value="BACK_KLHL10"/>
    <property type="match status" value="1"/>
</dbReference>
<dbReference type="Gene3D" id="2.120.10.80">
    <property type="entry name" value="Kelch-type beta propeller"/>
    <property type="match status" value="1"/>
</dbReference>
<evidence type="ECO:0000313" key="5">
    <source>
        <dbReference type="Ensembl" id="ENSPKIP00000041352.1"/>
    </source>
</evidence>
<dbReference type="SMART" id="SM00875">
    <property type="entry name" value="BACK"/>
    <property type="match status" value="1"/>
</dbReference>
<reference evidence="5" key="2">
    <citation type="submission" date="2025-09" db="UniProtKB">
        <authorList>
            <consortium name="Ensembl"/>
        </authorList>
    </citation>
    <scope>IDENTIFICATION</scope>
</reference>
<evidence type="ECO:0000256" key="1">
    <source>
        <dbReference type="ARBA" id="ARBA00022441"/>
    </source>
</evidence>